<comment type="subcellular location">
    <subcellularLocation>
        <location evidence="1">Membrane</location>
        <topology evidence="1">Multi-pass membrane protein</topology>
    </subcellularLocation>
</comment>
<sequence length="314" mass="35422">MAANSSKPSQEVPLDTPKHIHTVPIPIPITSDDEKFWHLLTGGISGAVSRTATSPLERLKILRQCSTPEYEGLNFFRAMIKFHKLEGFRGYFKGNGSNVLKIVPFSALEFYTFEMAKTHIVPHDKPRHKGWLLFSGSLSGIVAQIATYPLDLVRTILSIKTDQGHKIFPELKKVYQNKGFTGLYTGLNMSLLGIAPFIGFKMATFDVLKARYLPDPKNSNFMIMNLILGGLAGGIAMVLTYPTDLIRRKIQLCAFFPSKDIPYRTIAQCCRHIWNTEGYYGFYRGMVPSFVKVIPSMAIVFATNEQLKHWMHVK</sequence>
<feature type="repeat" description="Solcar" evidence="6">
    <location>
        <begin position="33"/>
        <end position="119"/>
    </location>
</feature>
<evidence type="ECO:0000256" key="2">
    <source>
        <dbReference type="ARBA" id="ARBA00022448"/>
    </source>
</evidence>
<dbReference type="PRINTS" id="PR00926">
    <property type="entry name" value="MITOCARRIER"/>
</dbReference>
<evidence type="ECO:0000256" key="3">
    <source>
        <dbReference type="ARBA" id="ARBA00022692"/>
    </source>
</evidence>
<feature type="transmembrane region" description="Helical" evidence="8">
    <location>
        <begin position="181"/>
        <end position="200"/>
    </location>
</feature>
<keyword evidence="5 6" id="KW-0472">Membrane</keyword>
<dbReference type="PROSITE" id="PS50920">
    <property type="entry name" value="SOLCAR"/>
    <property type="match status" value="3"/>
</dbReference>
<comment type="similarity">
    <text evidence="7">Belongs to the mitochondrial carrier (TC 2.A.29) family.</text>
</comment>
<evidence type="ECO:0000313" key="9">
    <source>
        <dbReference type="EMBL" id="CAG9331013.1"/>
    </source>
</evidence>
<accession>A0AAU9K266</accession>
<dbReference type="Proteomes" id="UP001162131">
    <property type="component" value="Unassembled WGS sequence"/>
</dbReference>
<dbReference type="GO" id="GO:0055085">
    <property type="term" value="P:transmembrane transport"/>
    <property type="evidence" value="ECO:0007669"/>
    <property type="project" value="InterPro"/>
</dbReference>
<keyword evidence="8" id="KW-1133">Transmembrane helix</keyword>
<keyword evidence="3 6" id="KW-0812">Transmembrane</keyword>
<organism evidence="9 10">
    <name type="scientific">Blepharisma stoltei</name>
    <dbReference type="NCBI Taxonomy" id="1481888"/>
    <lineage>
        <taxon>Eukaryota</taxon>
        <taxon>Sar</taxon>
        <taxon>Alveolata</taxon>
        <taxon>Ciliophora</taxon>
        <taxon>Postciliodesmatophora</taxon>
        <taxon>Heterotrichea</taxon>
        <taxon>Heterotrichida</taxon>
        <taxon>Blepharismidae</taxon>
        <taxon>Blepharisma</taxon>
    </lineage>
</organism>
<comment type="caution">
    <text evidence="9">The sequence shown here is derived from an EMBL/GenBank/DDBJ whole genome shotgun (WGS) entry which is preliminary data.</text>
</comment>
<evidence type="ECO:0008006" key="11">
    <source>
        <dbReference type="Google" id="ProtNLM"/>
    </source>
</evidence>
<evidence type="ECO:0000313" key="10">
    <source>
        <dbReference type="Proteomes" id="UP001162131"/>
    </source>
</evidence>
<keyword evidence="4" id="KW-0677">Repeat</keyword>
<evidence type="ECO:0000256" key="5">
    <source>
        <dbReference type="ARBA" id="ARBA00023136"/>
    </source>
</evidence>
<dbReference type="InterPro" id="IPR018108">
    <property type="entry name" value="MCP_transmembrane"/>
</dbReference>
<feature type="transmembrane region" description="Helical" evidence="8">
    <location>
        <begin position="220"/>
        <end position="241"/>
    </location>
</feature>
<feature type="repeat" description="Solcar" evidence="6">
    <location>
        <begin position="220"/>
        <end position="310"/>
    </location>
</feature>
<dbReference type="GO" id="GO:0016020">
    <property type="term" value="C:membrane"/>
    <property type="evidence" value="ECO:0007669"/>
    <property type="project" value="UniProtKB-SubCell"/>
</dbReference>
<dbReference type="AlphaFoldDB" id="A0AAU9K266"/>
<evidence type="ECO:0000256" key="8">
    <source>
        <dbReference type="SAM" id="Phobius"/>
    </source>
</evidence>
<proteinExistence type="inferred from homology"/>
<evidence type="ECO:0000256" key="7">
    <source>
        <dbReference type="RuleBase" id="RU000488"/>
    </source>
</evidence>
<evidence type="ECO:0000256" key="4">
    <source>
        <dbReference type="ARBA" id="ARBA00022737"/>
    </source>
</evidence>
<dbReference type="EMBL" id="CAJZBQ010000052">
    <property type="protein sequence ID" value="CAG9331013.1"/>
    <property type="molecule type" value="Genomic_DNA"/>
</dbReference>
<dbReference type="Gene3D" id="1.50.40.10">
    <property type="entry name" value="Mitochondrial carrier domain"/>
    <property type="match status" value="1"/>
</dbReference>
<evidence type="ECO:0000256" key="6">
    <source>
        <dbReference type="PROSITE-ProRule" id="PRU00282"/>
    </source>
</evidence>
<name>A0AAU9K266_9CILI</name>
<reference evidence="9" key="1">
    <citation type="submission" date="2021-09" db="EMBL/GenBank/DDBJ databases">
        <authorList>
            <consortium name="AG Swart"/>
            <person name="Singh M."/>
            <person name="Singh A."/>
            <person name="Seah K."/>
            <person name="Emmerich C."/>
        </authorList>
    </citation>
    <scope>NUCLEOTIDE SEQUENCE</scope>
    <source>
        <strain evidence="9">ATCC30299</strain>
    </source>
</reference>
<evidence type="ECO:0000256" key="1">
    <source>
        <dbReference type="ARBA" id="ARBA00004141"/>
    </source>
</evidence>
<dbReference type="PANTHER" id="PTHR24089">
    <property type="entry name" value="SOLUTE CARRIER FAMILY 25"/>
    <property type="match status" value="1"/>
</dbReference>
<gene>
    <name evidence="9" type="ORF">BSTOLATCC_MIC52419</name>
</gene>
<dbReference type="Pfam" id="PF00153">
    <property type="entry name" value="Mito_carr"/>
    <property type="match status" value="3"/>
</dbReference>
<dbReference type="InterPro" id="IPR023395">
    <property type="entry name" value="MCP_dom_sf"/>
</dbReference>
<dbReference type="InterPro" id="IPR002067">
    <property type="entry name" value="MCP"/>
</dbReference>
<keyword evidence="10" id="KW-1185">Reference proteome</keyword>
<protein>
    <recommendedName>
        <fullName evidence="11">Mitochondrial carrier protein</fullName>
    </recommendedName>
</protein>
<keyword evidence="2 7" id="KW-0813">Transport</keyword>
<dbReference type="SUPFAM" id="SSF103506">
    <property type="entry name" value="Mitochondrial carrier"/>
    <property type="match status" value="1"/>
</dbReference>
<feature type="repeat" description="Solcar" evidence="6">
    <location>
        <begin position="127"/>
        <end position="211"/>
    </location>
</feature>